<dbReference type="InterPro" id="IPR005158">
    <property type="entry name" value="BTAD"/>
</dbReference>
<dbReference type="GO" id="GO:0003677">
    <property type="term" value="F:DNA binding"/>
    <property type="evidence" value="ECO:0007669"/>
    <property type="project" value="UniProtKB-KW"/>
</dbReference>
<dbReference type="Gene3D" id="1.10.10.10">
    <property type="entry name" value="Winged helix-like DNA-binding domain superfamily/Winged helix DNA-binding domain"/>
    <property type="match status" value="1"/>
</dbReference>
<protein>
    <submittedName>
        <fullName evidence="2">DNA-binding transcriptional activator of the SARP family</fullName>
    </submittedName>
</protein>
<keyword evidence="2" id="KW-0238">DNA-binding</keyword>
<gene>
    <name evidence="2" type="ORF">SAMN05661093_11041</name>
</gene>
<evidence type="ECO:0000313" key="2">
    <source>
        <dbReference type="EMBL" id="SMD27434.1"/>
    </source>
</evidence>
<dbReference type="SUPFAM" id="SSF48452">
    <property type="entry name" value="TPR-like"/>
    <property type="match status" value="1"/>
</dbReference>
<dbReference type="Gene3D" id="1.25.40.10">
    <property type="entry name" value="Tetratricopeptide repeat domain"/>
    <property type="match status" value="1"/>
</dbReference>
<dbReference type="InterPro" id="IPR051677">
    <property type="entry name" value="AfsR-DnrI-RedD_regulator"/>
</dbReference>
<feature type="domain" description="Bacterial transcriptional activator" evidence="1">
    <location>
        <begin position="296"/>
        <end position="411"/>
    </location>
</feature>
<dbReference type="PANTHER" id="PTHR35807">
    <property type="entry name" value="TRANSCRIPTIONAL REGULATOR REDD-RELATED"/>
    <property type="match status" value="1"/>
</dbReference>
<dbReference type="GO" id="GO:0006355">
    <property type="term" value="P:regulation of DNA-templated transcription"/>
    <property type="evidence" value="ECO:0007669"/>
    <property type="project" value="InterPro"/>
</dbReference>
<dbReference type="SUPFAM" id="SSF46894">
    <property type="entry name" value="C-terminal effector domain of the bipartite response regulators"/>
    <property type="match status" value="1"/>
</dbReference>
<proteinExistence type="predicted"/>
<organism evidence="2 3">
    <name type="scientific">Kibdelosporangium aridum</name>
    <dbReference type="NCBI Taxonomy" id="2030"/>
    <lineage>
        <taxon>Bacteria</taxon>
        <taxon>Bacillati</taxon>
        <taxon>Actinomycetota</taxon>
        <taxon>Actinomycetes</taxon>
        <taxon>Pseudonocardiales</taxon>
        <taxon>Pseudonocardiaceae</taxon>
        <taxon>Kibdelosporangium</taxon>
    </lineage>
</organism>
<evidence type="ECO:0000313" key="3">
    <source>
        <dbReference type="Proteomes" id="UP000192674"/>
    </source>
</evidence>
<reference evidence="2 3" key="1">
    <citation type="submission" date="2017-04" db="EMBL/GenBank/DDBJ databases">
        <authorList>
            <person name="Afonso C.L."/>
            <person name="Miller P.J."/>
            <person name="Scott M.A."/>
            <person name="Spackman E."/>
            <person name="Goraichik I."/>
            <person name="Dimitrov K.M."/>
            <person name="Suarez D.L."/>
            <person name="Swayne D.E."/>
        </authorList>
    </citation>
    <scope>NUCLEOTIDE SEQUENCE [LARGE SCALE GENOMIC DNA]</scope>
    <source>
        <strain evidence="2 3">DSM 43828</strain>
    </source>
</reference>
<dbReference type="Proteomes" id="UP000192674">
    <property type="component" value="Unassembled WGS sequence"/>
</dbReference>
<accession>A0A1Y5Y970</accession>
<dbReference type="InterPro" id="IPR016032">
    <property type="entry name" value="Sig_transdc_resp-reg_C-effctor"/>
</dbReference>
<keyword evidence="3" id="KW-1185">Reference proteome</keyword>
<dbReference type="AlphaFoldDB" id="A0A1Y5Y970"/>
<name>A0A1Y5Y970_KIBAR</name>
<dbReference type="Pfam" id="PF03704">
    <property type="entry name" value="BTAD"/>
    <property type="match status" value="1"/>
</dbReference>
<dbReference type="InterPro" id="IPR011990">
    <property type="entry name" value="TPR-like_helical_dom_sf"/>
</dbReference>
<evidence type="ECO:0000259" key="1">
    <source>
        <dbReference type="SMART" id="SM01043"/>
    </source>
</evidence>
<dbReference type="SMART" id="SM01043">
    <property type="entry name" value="BTAD"/>
    <property type="match status" value="1"/>
</dbReference>
<sequence>MGIRRWARWMGQHEGGFGLGSARAIASVLDSAGGNGISLVGPGAVSAVRALLVHVLSESGSGLDRVVVPQLDLDLLLGRPFSRSTSAAMVVAPTFASALAYVDSVPGDVLLVCSPDSTLDDSVRRLQRAGGATQAVVLGGAVGRVIDVRADGRIERQDGRRLFISPQEVLSGLRGACNPGSSRVSRPRPVALRVLGRPRLELWANGVRRDVTDLLTSKQQELLVFLAVAPDGGGTRRESLNSAVWPGSPPTRPYNSLHNALSLLRRSILDASGGTIRDLVVRSGPFYRINRDIVDVDYWHFRGPESGRLPLFRGDLGEGIDSLWIDLPREAVRRQALDSATALLERDSHTSVAIDTLERLRSFDPYNEGIYREIARAQLKIGRVDAARRTYSLLVRMLLEIDQEPDSPAWARWDLTG</sequence>
<dbReference type="InterPro" id="IPR036388">
    <property type="entry name" value="WH-like_DNA-bd_sf"/>
</dbReference>
<dbReference type="EMBL" id="FWXV01000024">
    <property type="protein sequence ID" value="SMD27434.1"/>
    <property type="molecule type" value="Genomic_DNA"/>
</dbReference>